<feature type="coiled-coil region" evidence="1">
    <location>
        <begin position="874"/>
        <end position="931"/>
    </location>
</feature>
<reference evidence="3 4" key="1">
    <citation type="submission" date="2015-06" db="EMBL/GenBank/DDBJ databases">
        <authorList>
            <person name="Akther S."/>
            <person name="Anaya M."/>
            <person name="Carvajal B."/>
            <person name="Chen Y."/>
            <person name="Estrada B."/>
            <person name="Gedeon F."/>
            <person name="Golebiewska U.P."/>
            <person name="Gu W."/>
            <person name="Hernandez A."/>
            <person name="Islam T."/>
            <person name="Jin Y."/>
            <person name="Jung S.M.I.N."/>
            <person name="Nieves W."/>
            <person name="Patel N."/>
            <person name="Qu S."/>
            <person name="Sookdeo T."/>
            <person name="Tobar N."/>
            <person name="Victor W."/>
            <person name="Serrano M.G."/>
            <person name="Buck G."/>
            <person name="Lee V."/>
            <person name="Wang Y."/>
            <person name="Carvalho R."/>
            <person name="Voegtly L."/>
            <person name="Shi R."/>
            <person name="Duckworth R."/>
            <person name="Johnson A."/>
            <person name="Loviza R."/>
            <person name="Walstead R."/>
            <person name="Shah Z."/>
            <person name="Kiflezghi M."/>
            <person name="Wade K."/>
            <person name="Delesalle V.A."/>
            <person name="Bradley K.W."/>
            <person name="Asai D.J."/>
            <person name="Bowman C.A."/>
            <person name="Russell D.A."/>
            <person name="Pope W.H."/>
            <person name="Jacobs-Sera D."/>
            <person name="Hendrix R.W."/>
            <person name="Hatfull G.F."/>
        </authorList>
    </citation>
    <scope>NUCLEOTIDE SEQUENCE [LARGE SCALE GENOMIC DNA]</scope>
</reference>
<dbReference type="GeneID" id="26630626"/>
<gene>
    <name evidence="3" type="ORF">SEA_SMEADLEY_22</name>
</gene>
<keyword evidence="2" id="KW-0472">Membrane</keyword>
<keyword evidence="2" id="KW-1133">Transmembrane helix</keyword>
<feature type="transmembrane region" description="Helical" evidence="2">
    <location>
        <begin position="297"/>
        <end position="315"/>
    </location>
</feature>
<dbReference type="OrthoDB" id="540at10239"/>
<feature type="transmembrane region" description="Helical" evidence="2">
    <location>
        <begin position="321"/>
        <end position="343"/>
    </location>
</feature>
<sequence length="1025" mass="109534">MAEAGPGGREVGRISVRVVPDSTGFRSKMQKQLEAETAGLDAEADLKLGDTAEFRAKAKAATEGLEADVSLNANTKNFDRIQKRMLGNAQTAMNKLAAKASFTPDGERMYRQSEKAFKALEKDIKADIPIDIHLAAGQRAKVAGEIQALQALADANPLEIKLKVDDEKTYKLMQAGSKARNKLTEQEAKQDQAHTTRLAAFHKQLYENKHRQRIADFKEELRMMKMREDETQKFVKQYRKDNPPIQLKLDDKFDYRLRQRLSKLKAKVEVEPVVKRGLLEKAFGSVKMPSFGTGLNFSGYAVAFAAIMAVLAPLVGLLTTALLSLPGLISLVAAPIAAITLGLDGMKKAAEKVKPQFDHLRQVMSDVAETEFTPVLERVANTVFPMLERSLPSVTAGLRQLADGALDAINNPNNKLEETIRNIGGALSAAKPGVDGFVSGFLQLANALSEKLPGITDWFNNAGTAFDNWVAKITAGGDGSSLSKAFDGLGDSLRIILELLGDLAVKGVEFMNDPQKIHNFNQALKDVAETIKGLMEISSGFVKTWNGIGEVIGWITNPAGKVGQLLSDEKPDTSSFEVALKNMEAQASESGAASGQAFTEAMQQALTSGPAMTPTSPTGEGWKDMLLGATGGPPPEIPPPNTEPAKAKMSEYQGFVDQVTAQVRGSLQQATSGESLPAPNFEAFKAAWTGLVTFVSEQGTAMKTAATEIGNGLGTAMSGSIDSIKTLVATVPASTAPHWEALKQQAITAFNGIATEAAALPGKIAESLSGLAGTGQAAGAALMDGLKAGMQSKMGEVTAYAKTIADEIAKNKGPLPYDRKVLVPNGQALMEGLKEGLTTGFEPVLEKAKSMAEQISKAMEDGTSLTNLLGGKKFPELTQMLDELETQRKSMKVELDNTTDKGAKQALRDKMAQLQAQKDVLSLQKQELTNAQKYGGELSDQVGTTEEWASKFVDVGVNFARATGDQALSDLGIGGGAITGLGNALLDYGISMAKKGVTNIYTTSMDEALGAKQRLDNRAAMQWEK</sequence>
<name>A0A0H4TGT0_9CAUD</name>
<evidence type="ECO:0000256" key="1">
    <source>
        <dbReference type="SAM" id="Coils"/>
    </source>
</evidence>
<evidence type="ECO:0000313" key="4">
    <source>
        <dbReference type="Proteomes" id="UP000204421"/>
    </source>
</evidence>
<keyword evidence="1" id="KW-0175">Coiled coil</keyword>
<accession>A0A0H4TGT0</accession>
<dbReference type="KEGG" id="vg:26630626"/>
<dbReference type="Proteomes" id="UP000204421">
    <property type="component" value="Segment"/>
</dbReference>
<dbReference type="EMBL" id="KT184694">
    <property type="protein sequence ID" value="AKQ07590.1"/>
    <property type="molecule type" value="Genomic_DNA"/>
</dbReference>
<dbReference type="RefSeq" id="YP_009204112.1">
    <property type="nucleotide sequence ID" value="NC_028860.1"/>
</dbReference>
<organism evidence="3 4">
    <name type="scientific">Mycobacterium phage Smeadley</name>
    <dbReference type="NCBI Taxonomy" id="1673873"/>
    <lineage>
        <taxon>Viruses</taxon>
        <taxon>Duplodnaviria</taxon>
        <taxon>Heunggongvirae</taxon>
        <taxon>Uroviricota</taxon>
        <taxon>Caudoviricetes</taxon>
        <taxon>Fromanvirus</taxon>
        <taxon>Fromanvirus astro</taxon>
    </lineage>
</organism>
<proteinExistence type="predicted"/>
<evidence type="ECO:0000256" key="2">
    <source>
        <dbReference type="SAM" id="Phobius"/>
    </source>
</evidence>
<keyword evidence="2" id="KW-0812">Transmembrane</keyword>
<evidence type="ECO:0000313" key="3">
    <source>
        <dbReference type="EMBL" id="AKQ07590.1"/>
    </source>
</evidence>
<protein>
    <submittedName>
        <fullName evidence="3">Tape measure protein</fullName>
    </submittedName>
</protein>